<dbReference type="OrthoDB" id="7464126at2759"/>
<dbReference type="PANTHER" id="PTHR46586:SF3">
    <property type="entry name" value="ANKYRIN REPEAT-CONTAINING PROTEIN"/>
    <property type="match status" value="1"/>
</dbReference>
<keyword evidence="3" id="KW-1185">Reference proteome</keyword>
<evidence type="ECO:0000313" key="3">
    <source>
        <dbReference type="Proteomes" id="UP000007797"/>
    </source>
</evidence>
<evidence type="ECO:0000313" key="2">
    <source>
        <dbReference type="EMBL" id="EGG18576.1"/>
    </source>
</evidence>
<dbReference type="InterPro" id="IPR002110">
    <property type="entry name" value="Ankyrin_rpt"/>
</dbReference>
<evidence type="ECO:0000256" key="1">
    <source>
        <dbReference type="SAM" id="MobiDB-lite"/>
    </source>
</evidence>
<accession>F4Q175</accession>
<dbReference type="AlphaFoldDB" id="F4Q175"/>
<dbReference type="STRING" id="1054147.F4Q175"/>
<dbReference type="GeneID" id="14870488"/>
<feature type="compositionally biased region" description="Low complexity" evidence="1">
    <location>
        <begin position="64"/>
        <end position="73"/>
    </location>
</feature>
<reference evidence="3" key="1">
    <citation type="journal article" date="2011" name="Genome Res.">
        <title>Phylogeny-wide analysis of social amoeba genomes highlights ancient origins for complex intercellular communication.</title>
        <authorList>
            <person name="Heidel A.J."/>
            <person name="Lawal H.M."/>
            <person name="Felder M."/>
            <person name="Schilde C."/>
            <person name="Helps N.R."/>
            <person name="Tunggal B."/>
            <person name="Rivero F."/>
            <person name="John U."/>
            <person name="Schleicher M."/>
            <person name="Eichinger L."/>
            <person name="Platzer M."/>
            <person name="Noegel A.A."/>
            <person name="Schaap P."/>
            <person name="Gloeckner G."/>
        </authorList>
    </citation>
    <scope>NUCLEOTIDE SEQUENCE [LARGE SCALE GENOMIC DNA]</scope>
    <source>
        <strain evidence="3">SH3</strain>
    </source>
</reference>
<dbReference type="KEGG" id="dfa:DFA_04070"/>
<sequence>MNVSVDGNIIKCKICGTFESTSIEEFRLHGFNHCIPSIANYFGVSHHLIDSNKLVIQLVAATDNSSSDSSNSNRQEQDELENDKKKRKRDHDDCNQQNQTTTTTTTTTIINLLRVPYIKRIIFNQITEISRQEFDLKRDTKDDNYKVFQDDDEDYVEEEEGFIQAKKGKDIVKIPQLVMIGKYGMPWDFIKHYLPLCTDKDKILKKRRMFAISKYCRHPNSTLSTLEHLLEWSPDFDPQFLPKAHRKQLAEKVAGVGNRDILELLLTKYPDINLNGAVGAAAINGHLSTLEWLTLNHRRATCDEFTMEIVASDGYLDVLKYMHQHRTEKAYTSDAIDRAASNGHLDVIKFLHEMNLSEGCTESAIDSAAAGGYLDVVEWLHENSSEGCSTSAMDNAATSMDGHSNLELVKWLHFNRSEGCTTDAMDYSSSLEITQFLHNHRSEGCTRLAMENACRAGRLDMVVWLHQNRTEGCTSNAMDSAISNGHFDIVKFLYDNRSEGCSDRAMENINMDNEQVTIEMITFLIQNLQLKCTTKFLKKAIQSGRLDIVQLIHERAPTSKIWSELSPIDVASFHNHFELVQWLHYNRTDRCSVKSMDQAARNNNMEMLEFLHLNRAEGCTSKAMESAALNNNLEMTRSQQQQCTWKAFKIYPGRYPHYDVIHYVLDNQLMPIKEIQQMLKRDTIDHERYWETIDLLYKYLNDNTIE</sequence>
<dbReference type="InterPro" id="IPR052050">
    <property type="entry name" value="SecEffector_AnkRepeat"/>
</dbReference>
<dbReference type="PANTHER" id="PTHR46586">
    <property type="entry name" value="ANKYRIN REPEAT-CONTAINING PROTEIN"/>
    <property type="match status" value="1"/>
</dbReference>
<name>F4Q175_CACFS</name>
<organism evidence="2 3">
    <name type="scientific">Cavenderia fasciculata</name>
    <name type="common">Slime mold</name>
    <name type="synonym">Dictyostelium fasciculatum</name>
    <dbReference type="NCBI Taxonomy" id="261658"/>
    <lineage>
        <taxon>Eukaryota</taxon>
        <taxon>Amoebozoa</taxon>
        <taxon>Evosea</taxon>
        <taxon>Eumycetozoa</taxon>
        <taxon>Dictyostelia</taxon>
        <taxon>Acytosteliales</taxon>
        <taxon>Cavenderiaceae</taxon>
        <taxon>Cavenderia</taxon>
    </lineage>
</organism>
<evidence type="ECO:0008006" key="4">
    <source>
        <dbReference type="Google" id="ProtNLM"/>
    </source>
</evidence>
<gene>
    <name evidence="2" type="ORF">DFA_04070</name>
</gene>
<dbReference type="EMBL" id="GL883018">
    <property type="protein sequence ID" value="EGG18576.1"/>
    <property type="molecule type" value="Genomic_DNA"/>
</dbReference>
<dbReference type="Pfam" id="PF13637">
    <property type="entry name" value="Ank_4"/>
    <property type="match status" value="3"/>
</dbReference>
<proteinExistence type="predicted"/>
<protein>
    <recommendedName>
        <fullName evidence="4">Ankyrin repeat-containing protein</fullName>
    </recommendedName>
</protein>
<dbReference type="Proteomes" id="UP000007797">
    <property type="component" value="Unassembled WGS sequence"/>
</dbReference>
<dbReference type="Gene3D" id="1.25.40.20">
    <property type="entry name" value="Ankyrin repeat-containing domain"/>
    <property type="match status" value="2"/>
</dbReference>
<dbReference type="RefSeq" id="XP_004366480.1">
    <property type="nucleotide sequence ID" value="XM_004366423.1"/>
</dbReference>
<dbReference type="SUPFAM" id="SSF48403">
    <property type="entry name" value="Ankyrin repeat"/>
    <property type="match status" value="1"/>
</dbReference>
<feature type="region of interest" description="Disordered" evidence="1">
    <location>
        <begin position="64"/>
        <end position="100"/>
    </location>
</feature>
<dbReference type="InterPro" id="IPR036770">
    <property type="entry name" value="Ankyrin_rpt-contain_sf"/>
</dbReference>